<sequence length="196" mass="20454">MRLTSALPAGLLAGAAVAAAGADPRFALAVAALAVLGPIATSRPVAGFLAGTLTGLRTPRPGEDRGARHLAMSGTEFEEHIANLARGAGLPVIMTPYSGDWGVDLIVGHRPRRVAVQCKRLSRPVGPDAVQQVVAGAPMQDCTRTMVVSNQGFTPAARRLAEEHGCTLVGGSELTRFRRILREVTLDPDDGDRCTG</sequence>
<keyword evidence="2" id="KW-1185">Reference proteome</keyword>
<accession>A0A1X1RF05</accession>
<keyword evidence="1" id="KW-0255">Endonuclease</keyword>
<keyword evidence="1" id="KW-0378">Hydrolase</keyword>
<comment type="caution">
    <text evidence="1">The sequence shown here is derived from an EMBL/GenBank/DDBJ whole genome shotgun (WGS) entry which is preliminary data.</text>
</comment>
<dbReference type="RefSeq" id="WP_234810521.1">
    <property type="nucleotide sequence ID" value="NZ_AP022603.1"/>
</dbReference>
<dbReference type="Pfam" id="PF04471">
    <property type="entry name" value="Mrr_cat"/>
    <property type="match status" value="1"/>
</dbReference>
<dbReference type="STRING" id="1793.AWC04_09090"/>
<reference evidence="1 2" key="1">
    <citation type="submission" date="2016-01" db="EMBL/GenBank/DDBJ databases">
        <title>The new phylogeny of the genus Mycobacterium.</title>
        <authorList>
            <person name="Tarcisio F."/>
            <person name="Conor M."/>
            <person name="Antonella G."/>
            <person name="Elisabetta G."/>
            <person name="Giulia F.S."/>
            <person name="Sara T."/>
            <person name="Anna F."/>
            <person name="Clotilde B."/>
            <person name="Roberto B."/>
            <person name="Veronica D.S."/>
            <person name="Fabio R."/>
            <person name="Monica P."/>
            <person name="Olivier J."/>
            <person name="Enrico T."/>
            <person name="Nicola S."/>
        </authorList>
    </citation>
    <scope>NUCLEOTIDE SEQUENCE [LARGE SCALE GENOMIC DNA]</scope>
    <source>
        <strain evidence="1 2">DSM 44179</strain>
    </source>
</reference>
<dbReference type="PANTHER" id="PTHR30015:SF6">
    <property type="entry name" value="SLL1429 PROTEIN"/>
    <property type="match status" value="1"/>
</dbReference>
<dbReference type="InterPro" id="IPR007560">
    <property type="entry name" value="Restrct_endonuc_IV_Mrr"/>
</dbReference>
<evidence type="ECO:0000313" key="2">
    <source>
        <dbReference type="Proteomes" id="UP000193484"/>
    </source>
</evidence>
<evidence type="ECO:0000313" key="1">
    <source>
        <dbReference type="EMBL" id="ORV04293.1"/>
    </source>
</evidence>
<organism evidence="1 2">
    <name type="scientific">Mycolicibacterium fallax</name>
    <name type="common">Mycobacterium fallax</name>
    <dbReference type="NCBI Taxonomy" id="1793"/>
    <lineage>
        <taxon>Bacteria</taxon>
        <taxon>Bacillati</taxon>
        <taxon>Actinomycetota</taxon>
        <taxon>Actinomycetes</taxon>
        <taxon>Mycobacteriales</taxon>
        <taxon>Mycobacteriaceae</taxon>
        <taxon>Mycolicibacterium</taxon>
    </lineage>
</organism>
<dbReference type="SUPFAM" id="SSF52980">
    <property type="entry name" value="Restriction endonuclease-like"/>
    <property type="match status" value="1"/>
</dbReference>
<dbReference type="InterPro" id="IPR011856">
    <property type="entry name" value="tRNA_endonuc-like_dom_sf"/>
</dbReference>
<dbReference type="Gene3D" id="3.40.1350.10">
    <property type="match status" value="1"/>
</dbReference>
<dbReference type="PANTHER" id="PTHR30015">
    <property type="entry name" value="MRR RESTRICTION SYSTEM PROTEIN"/>
    <property type="match status" value="1"/>
</dbReference>
<protein>
    <submittedName>
        <fullName evidence="1">Restriction endonuclease</fullName>
    </submittedName>
</protein>
<dbReference type="InterPro" id="IPR052906">
    <property type="entry name" value="Type_IV_Methyl-Rstrct_Enzyme"/>
</dbReference>
<gene>
    <name evidence="1" type="ORF">AWC04_09090</name>
</gene>
<dbReference type="Proteomes" id="UP000193484">
    <property type="component" value="Unassembled WGS sequence"/>
</dbReference>
<keyword evidence="1" id="KW-0540">Nuclease</keyword>
<dbReference type="EMBL" id="LQOJ01000031">
    <property type="protein sequence ID" value="ORV04293.1"/>
    <property type="molecule type" value="Genomic_DNA"/>
</dbReference>
<proteinExistence type="predicted"/>
<dbReference type="GO" id="GO:0015666">
    <property type="term" value="F:restriction endodeoxyribonuclease activity"/>
    <property type="evidence" value="ECO:0007669"/>
    <property type="project" value="TreeGrafter"/>
</dbReference>
<name>A0A1X1RF05_MYCFA</name>
<dbReference type="GO" id="GO:0003677">
    <property type="term" value="F:DNA binding"/>
    <property type="evidence" value="ECO:0007669"/>
    <property type="project" value="InterPro"/>
</dbReference>
<dbReference type="AlphaFoldDB" id="A0A1X1RF05"/>
<dbReference type="InterPro" id="IPR011335">
    <property type="entry name" value="Restrct_endonuc-II-like"/>
</dbReference>
<dbReference type="GO" id="GO:0009307">
    <property type="term" value="P:DNA restriction-modification system"/>
    <property type="evidence" value="ECO:0007669"/>
    <property type="project" value="InterPro"/>
</dbReference>